<dbReference type="PANTHER" id="PTHR30419:SF8">
    <property type="entry name" value="NITROGEN ASSIMILATION TRANSCRIPTIONAL ACTIVATOR-RELATED"/>
    <property type="match status" value="1"/>
</dbReference>
<feature type="domain" description="HTH lysR-type" evidence="5">
    <location>
        <begin position="10"/>
        <end position="60"/>
    </location>
</feature>
<dbReference type="PRINTS" id="PR00039">
    <property type="entry name" value="HTHLYSR"/>
</dbReference>
<dbReference type="SUPFAM" id="SSF46785">
    <property type="entry name" value="Winged helix' DNA-binding domain"/>
    <property type="match status" value="1"/>
</dbReference>
<dbReference type="PANTHER" id="PTHR30419">
    <property type="entry name" value="HTH-TYPE TRANSCRIPTIONAL REGULATOR YBHD"/>
    <property type="match status" value="1"/>
</dbReference>
<keyword evidence="2" id="KW-0805">Transcription regulation</keyword>
<evidence type="ECO:0000313" key="7">
    <source>
        <dbReference type="Proteomes" id="UP001138757"/>
    </source>
</evidence>
<dbReference type="AlphaFoldDB" id="A0A9X1IS65"/>
<dbReference type="SUPFAM" id="SSF53850">
    <property type="entry name" value="Periplasmic binding protein-like II"/>
    <property type="match status" value="1"/>
</dbReference>
<dbReference type="InterPro" id="IPR005119">
    <property type="entry name" value="LysR_subst-bd"/>
</dbReference>
<accession>A0A9X1IS65</accession>
<dbReference type="Pfam" id="PF00126">
    <property type="entry name" value="HTH_1"/>
    <property type="match status" value="1"/>
</dbReference>
<dbReference type="Gene3D" id="3.40.190.290">
    <property type="match status" value="1"/>
</dbReference>
<comment type="caution">
    <text evidence="6">The sequence shown here is derived from an EMBL/GenBank/DDBJ whole genome shotgun (WGS) entry which is preliminary data.</text>
</comment>
<dbReference type="RefSeq" id="WP_214624485.1">
    <property type="nucleotide sequence ID" value="NZ_JAHGAW010000009.1"/>
</dbReference>
<keyword evidence="4" id="KW-0804">Transcription</keyword>
<keyword evidence="3" id="KW-0238">DNA-binding</keyword>
<evidence type="ECO:0000256" key="4">
    <source>
        <dbReference type="ARBA" id="ARBA00023163"/>
    </source>
</evidence>
<proteinExistence type="inferred from homology"/>
<dbReference type="GO" id="GO:0003700">
    <property type="term" value="F:DNA-binding transcription factor activity"/>
    <property type="evidence" value="ECO:0007669"/>
    <property type="project" value="InterPro"/>
</dbReference>
<dbReference type="Proteomes" id="UP001138757">
    <property type="component" value="Unassembled WGS sequence"/>
</dbReference>
<dbReference type="GO" id="GO:0003677">
    <property type="term" value="F:DNA binding"/>
    <property type="evidence" value="ECO:0007669"/>
    <property type="project" value="UniProtKB-KW"/>
</dbReference>
<keyword evidence="7" id="KW-1185">Reference proteome</keyword>
<evidence type="ECO:0000256" key="2">
    <source>
        <dbReference type="ARBA" id="ARBA00023015"/>
    </source>
</evidence>
<dbReference type="InterPro" id="IPR000847">
    <property type="entry name" value="LysR_HTH_N"/>
</dbReference>
<dbReference type="InterPro" id="IPR050950">
    <property type="entry name" value="HTH-type_LysR_regulators"/>
</dbReference>
<organism evidence="6 7">
    <name type="scientific">Sphingobium nicotianae</name>
    <dbReference type="NCBI Taxonomy" id="2782607"/>
    <lineage>
        <taxon>Bacteria</taxon>
        <taxon>Pseudomonadati</taxon>
        <taxon>Pseudomonadota</taxon>
        <taxon>Alphaproteobacteria</taxon>
        <taxon>Sphingomonadales</taxon>
        <taxon>Sphingomonadaceae</taxon>
        <taxon>Sphingobium</taxon>
    </lineage>
</organism>
<dbReference type="GO" id="GO:0005829">
    <property type="term" value="C:cytosol"/>
    <property type="evidence" value="ECO:0007669"/>
    <property type="project" value="TreeGrafter"/>
</dbReference>
<comment type="similarity">
    <text evidence="1">Belongs to the LysR transcriptional regulatory family.</text>
</comment>
<dbReference type="EMBL" id="JAHGAW010000009">
    <property type="protein sequence ID" value="MBT2188236.1"/>
    <property type="molecule type" value="Genomic_DNA"/>
</dbReference>
<dbReference type="PROSITE" id="PS50931">
    <property type="entry name" value="HTH_LYSR"/>
    <property type="match status" value="1"/>
</dbReference>
<gene>
    <name evidence="6" type="ORF">KK488_14870</name>
</gene>
<reference evidence="6" key="1">
    <citation type="submission" date="2021-05" db="EMBL/GenBank/DDBJ databases">
        <title>Genome of Sphingobium sp. strain.</title>
        <authorList>
            <person name="Fan R."/>
        </authorList>
    </citation>
    <scope>NUCLEOTIDE SEQUENCE</scope>
    <source>
        <strain evidence="6">H33</strain>
    </source>
</reference>
<dbReference type="InterPro" id="IPR036388">
    <property type="entry name" value="WH-like_DNA-bd_sf"/>
</dbReference>
<name>A0A9X1IS65_9SPHN</name>
<dbReference type="Gene3D" id="1.10.10.10">
    <property type="entry name" value="Winged helix-like DNA-binding domain superfamily/Winged helix DNA-binding domain"/>
    <property type="match status" value="1"/>
</dbReference>
<dbReference type="InterPro" id="IPR036390">
    <property type="entry name" value="WH_DNA-bd_sf"/>
</dbReference>
<sequence length="298" mass="32585">MLLDDRERSAFLSVASHGSIGRASTALGMSQPTLSRIIKRMEQNLGVPLFDRFASGVALTVYGESLLPFASRIDLEEKHARDEIGRLRSGTAGVLRIGSQPSLGIAFLPPIFGRMIQEAPDLRIEMMEGTADLLTPALTGRKIDVVVGDIPEEEDVQKLDVFIEDTGSVIAAVDHPIRAKGELTMADLTGLPWVLPPRGSDPRIAFERYLVGLGIAPPHIAVETWSVSMMKALITDSGFVSWLPRTIYAAEDRAGLIAPLNVPGMDVVRRSFIYRRRIGLVPPAVVRFLEIARAVLKR</sequence>
<evidence type="ECO:0000259" key="5">
    <source>
        <dbReference type="PROSITE" id="PS50931"/>
    </source>
</evidence>
<evidence type="ECO:0000256" key="3">
    <source>
        <dbReference type="ARBA" id="ARBA00023125"/>
    </source>
</evidence>
<evidence type="ECO:0000313" key="6">
    <source>
        <dbReference type="EMBL" id="MBT2188236.1"/>
    </source>
</evidence>
<protein>
    <submittedName>
        <fullName evidence="6">LysR family transcriptional regulator</fullName>
    </submittedName>
</protein>
<evidence type="ECO:0000256" key="1">
    <source>
        <dbReference type="ARBA" id="ARBA00009437"/>
    </source>
</evidence>
<dbReference type="Pfam" id="PF03466">
    <property type="entry name" value="LysR_substrate"/>
    <property type="match status" value="1"/>
</dbReference>